<evidence type="ECO:0000256" key="3">
    <source>
        <dbReference type="HAMAP-Rule" id="MF_01077"/>
    </source>
</evidence>
<dbReference type="InterPro" id="IPR035956">
    <property type="entry name" value="RimP_N_sf"/>
</dbReference>
<name>A0A9D1NIN0_9FIRM</name>
<protein>
    <recommendedName>
        <fullName evidence="3">Ribosome maturation factor RimP</fullName>
    </recommendedName>
</protein>
<evidence type="ECO:0000259" key="5">
    <source>
        <dbReference type="Pfam" id="PF17384"/>
    </source>
</evidence>
<feature type="domain" description="Ribosome maturation factor RimP C-terminal" evidence="5">
    <location>
        <begin position="87"/>
        <end position="152"/>
    </location>
</feature>
<evidence type="ECO:0000256" key="1">
    <source>
        <dbReference type="ARBA" id="ARBA00022490"/>
    </source>
</evidence>
<keyword evidence="1 3" id="KW-0963">Cytoplasm</keyword>
<dbReference type="Gene3D" id="2.30.30.180">
    <property type="entry name" value="Ribosome maturation factor RimP, C-terminal domain"/>
    <property type="match status" value="1"/>
</dbReference>
<evidence type="ECO:0000256" key="2">
    <source>
        <dbReference type="ARBA" id="ARBA00022517"/>
    </source>
</evidence>
<dbReference type="InterPro" id="IPR028998">
    <property type="entry name" value="RimP_C"/>
</dbReference>
<dbReference type="CDD" id="cd01734">
    <property type="entry name" value="YlxS_C"/>
    <property type="match status" value="1"/>
</dbReference>
<dbReference type="EMBL" id="DVOF01000180">
    <property type="protein sequence ID" value="HIV03153.1"/>
    <property type="molecule type" value="Genomic_DNA"/>
</dbReference>
<dbReference type="InterPro" id="IPR036847">
    <property type="entry name" value="RimP_C_sf"/>
</dbReference>
<dbReference type="GO" id="GO:0006412">
    <property type="term" value="P:translation"/>
    <property type="evidence" value="ECO:0007669"/>
    <property type="project" value="TreeGrafter"/>
</dbReference>
<dbReference type="GO" id="GO:0000028">
    <property type="term" value="P:ribosomal small subunit assembly"/>
    <property type="evidence" value="ECO:0007669"/>
    <property type="project" value="TreeGrafter"/>
</dbReference>
<dbReference type="InterPro" id="IPR028989">
    <property type="entry name" value="RimP_N"/>
</dbReference>
<comment type="similarity">
    <text evidence="3">Belongs to the RimP family.</text>
</comment>
<dbReference type="Pfam" id="PF02576">
    <property type="entry name" value="RimP_N"/>
    <property type="match status" value="1"/>
</dbReference>
<comment type="caution">
    <text evidence="6">The sequence shown here is derived from an EMBL/GenBank/DDBJ whole genome shotgun (WGS) entry which is preliminary data.</text>
</comment>
<comment type="function">
    <text evidence="3">Required for maturation of 30S ribosomal subunits.</text>
</comment>
<accession>A0A9D1NIN0</accession>
<organism evidence="6 7">
    <name type="scientific">Candidatus Aphodoplasma excrementigallinarum</name>
    <dbReference type="NCBI Taxonomy" id="2840673"/>
    <lineage>
        <taxon>Bacteria</taxon>
        <taxon>Bacillati</taxon>
        <taxon>Bacillota</taxon>
        <taxon>Clostridia</taxon>
        <taxon>Eubacteriales</taxon>
        <taxon>Candidatus Aphodoplasma</taxon>
    </lineage>
</organism>
<dbReference type="FunFam" id="3.30.300.70:FF:000001">
    <property type="entry name" value="Ribosome maturation factor RimP"/>
    <property type="match status" value="1"/>
</dbReference>
<evidence type="ECO:0000313" key="6">
    <source>
        <dbReference type="EMBL" id="HIV03153.1"/>
    </source>
</evidence>
<dbReference type="Pfam" id="PF17384">
    <property type="entry name" value="DUF150_C"/>
    <property type="match status" value="1"/>
</dbReference>
<reference evidence="6" key="2">
    <citation type="journal article" date="2021" name="PeerJ">
        <title>Extensive microbial diversity within the chicken gut microbiome revealed by metagenomics and culture.</title>
        <authorList>
            <person name="Gilroy R."/>
            <person name="Ravi A."/>
            <person name="Getino M."/>
            <person name="Pursley I."/>
            <person name="Horton D.L."/>
            <person name="Alikhan N.F."/>
            <person name="Baker D."/>
            <person name="Gharbi K."/>
            <person name="Hall N."/>
            <person name="Watson M."/>
            <person name="Adriaenssens E.M."/>
            <person name="Foster-Nyarko E."/>
            <person name="Jarju S."/>
            <person name="Secka A."/>
            <person name="Antonio M."/>
            <person name="Oren A."/>
            <person name="Chaudhuri R.R."/>
            <person name="La Ragione R."/>
            <person name="Hildebrand F."/>
            <person name="Pallen M.J."/>
        </authorList>
    </citation>
    <scope>NUCLEOTIDE SEQUENCE</scope>
    <source>
        <strain evidence="6">4920</strain>
    </source>
</reference>
<dbReference type="Proteomes" id="UP000886743">
    <property type="component" value="Unassembled WGS sequence"/>
</dbReference>
<keyword evidence="2 3" id="KW-0690">Ribosome biogenesis</keyword>
<reference evidence="6" key="1">
    <citation type="submission" date="2020-10" db="EMBL/GenBank/DDBJ databases">
        <authorList>
            <person name="Gilroy R."/>
        </authorList>
    </citation>
    <scope>NUCLEOTIDE SEQUENCE</scope>
    <source>
        <strain evidence="6">4920</strain>
    </source>
</reference>
<dbReference type="SUPFAM" id="SSF74942">
    <property type="entry name" value="YhbC-like, C-terminal domain"/>
    <property type="match status" value="1"/>
</dbReference>
<dbReference type="GO" id="GO:0005829">
    <property type="term" value="C:cytosol"/>
    <property type="evidence" value="ECO:0007669"/>
    <property type="project" value="TreeGrafter"/>
</dbReference>
<dbReference type="SUPFAM" id="SSF75420">
    <property type="entry name" value="YhbC-like, N-terminal domain"/>
    <property type="match status" value="1"/>
</dbReference>
<dbReference type="PANTHER" id="PTHR33867:SF1">
    <property type="entry name" value="RIBOSOME MATURATION FACTOR RIMP"/>
    <property type="match status" value="1"/>
</dbReference>
<gene>
    <name evidence="3" type="primary">rimP</name>
    <name evidence="6" type="ORF">IAC74_06220</name>
</gene>
<sequence length="152" mass="17072">MSKIEQLTQELAAPIAEQIGYEVIEAEYKKEGGEYYLRVYLDREDGGVDLDACEYVSRRLEEELDRLDPIQEAYYLEVCSPGIDRPLKRDKDFVRFLGSEVDVKFFAPHDGKKELSGTLAGYADGVVTVSCGGGEVSFPKTEAAYVRLAVRF</sequence>
<proteinExistence type="inferred from homology"/>
<dbReference type="InterPro" id="IPR003728">
    <property type="entry name" value="Ribosome_maturation_RimP"/>
</dbReference>
<comment type="subcellular location">
    <subcellularLocation>
        <location evidence="3">Cytoplasm</location>
    </subcellularLocation>
</comment>
<evidence type="ECO:0000313" key="7">
    <source>
        <dbReference type="Proteomes" id="UP000886743"/>
    </source>
</evidence>
<dbReference type="Gene3D" id="3.30.300.70">
    <property type="entry name" value="RimP-like superfamily, N-terminal"/>
    <property type="match status" value="1"/>
</dbReference>
<dbReference type="PANTHER" id="PTHR33867">
    <property type="entry name" value="RIBOSOME MATURATION FACTOR RIMP"/>
    <property type="match status" value="1"/>
</dbReference>
<dbReference type="HAMAP" id="MF_01077">
    <property type="entry name" value="RimP"/>
    <property type="match status" value="1"/>
</dbReference>
<evidence type="ECO:0000259" key="4">
    <source>
        <dbReference type="Pfam" id="PF02576"/>
    </source>
</evidence>
<dbReference type="AlphaFoldDB" id="A0A9D1NIN0"/>
<feature type="domain" description="Ribosome maturation factor RimP N-terminal" evidence="4">
    <location>
        <begin position="12"/>
        <end position="84"/>
    </location>
</feature>